<accession>A0A0A9FDX5</accession>
<evidence type="ECO:0000313" key="1">
    <source>
        <dbReference type="EMBL" id="JAE08331.1"/>
    </source>
</evidence>
<proteinExistence type="predicted"/>
<organism evidence="1">
    <name type="scientific">Arundo donax</name>
    <name type="common">Giant reed</name>
    <name type="synonym">Donax arundinaceus</name>
    <dbReference type="NCBI Taxonomy" id="35708"/>
    <lineage>
        <taxon>Eukaryota</taxon>
        <taxon>Viridiplantae</taxon>
        <taxon>Streptophyta</taxon>
        <taxon>Embryophyta</taxon>
        <taxon>Tracheophyta</taxon>
        <taxon>Spermatophyta</taxon>
        <taxon>Magnoliopsida</taxon>
        <taxon>Liliopsida</taxon>
        <taxon>Poales</taxon>
        <taxon>Poaceae</taxon>
        <taxon>PACMAD clade</taxon>
        <taxon>Arundinoideae</taxon>
        <taxon>Arundineae</taxon>
        <taxon>Arundo</taxon>
    </lineage>
</organism>
<dbReference type="EMBL" id="GBRH01189565">
    <property type="protein sequence ID" value="JAE08331.1"/>
    <property type="molecule type" value="Transcribed_RNA"/>
</dbReference>
<name>A0A0A9FDX5_ARUDO</name>
<reference evidence="1" key="2">
    <citation type="journal article" date="2015" name="Data Brief">
        <title>Shoot transcriptome of the giant reed, Arundo donax.</title>
        <authorList>
            <person name="Barrero R.A."/>
            <person name="Guerrero F.D."/>
            <person name="Moolhuijzen P."/>
            <person name="Goolsby J.A."/>
            <person name="Tidwell J."/>
            <person name="Bellgard S.E."/>
            <person name="Bellgard M.I."/>
        </authorList>
    </citation>
    <scope>NUCLEOTIDE SEQUENCE</scope>
    <source>
        <tissue evidence="1">Shoot tissue taken approximately 20 cm above the soil surface</tissue>
    </source>
</reference>
<protein>
    <submittedName>
        <fullName evidence="1">Uncharacterized protein</fullName>
    </submittedName>
</protein>
<dbReference type="AlphaFoldDB" id="A0A0A9FDX5"/>
<reference evidence="1" key="1">
    <citation type="submission" date="2014-09" db="EMBL/GenBank/DDBJ databases">
        <authorList>
            <person name="Magalhaes I.L.F."/>
            <person name="Oliveira U."/>
            <person name="Santos F.R."/>
            <person name="Vidigal T.H.D.A."/>
            <person name="Brescovit A.D."/>
            <person name="Santos A.J."/>
        </authorList>
    </citation>
    <scope>NUCLEOTIDE SEQUENCE</scope>
    <source>
        <tissue evidence="1">Shoot tissue taken approximately 20 cm above the soil surface</tissue>
    </source>
</reference>
<sequence length="31" mass="3746">MRDSFSLLWKYIKISFSTNKDDTYIETSRLS</sequence>